<dbReference type="AlphaFoldDB" id="A0AA39I1P9"/>
<protein>
    <submittedName>
        <fullName evidence="1">Uncharacterized protein</fullName>
    </submittedName>
</protein>
<sequence>MDSVPVAFCEDAVRRLSTGFEGLSLLESPLWRAAAEKAKHRVRSTVFLYNIYDADIQAWASERDQWQSWVGDINAPESDRIPLEEVAANPNDFHPFDYLIIYTGDQIKIGLPVVSNDKLNYEVMPFVFSRMAHSSTLQSFKDLAFIDFHNNYIKKAKIRYLQGQTLQPLEWWIASEALEELVLEGLWPEESEAYVNDLLMQFVKSERYVKLHLDYKFVSYVGFEAPFFDDVFAYCCTNRRAHRRVFKGRTLMKKGELQEILNKYDEALVLEQVDCEEDYVVYRCRSSYMELTFSDSIRTSIWWDNELDSVFYAESEL</sequence>
<gene>
    <name evidence="1" type="ORF">QR680_011977</name>
</gene>
<keyword evidence="2" id="KW-1185">Reference proteome</keyword>
<accession>A0AA39I1P9</accession>
<evidence type="ECO:0000313" key="1">
    <source>
        <dbReference type="EMBL" id="KAK0415500.1"/>
    </source>
</evidence>
<name>A0AA39I1P9_9BILA</name>
<evidence type="ECO:0000313" key="2">
    <source>
        <dbReference type="Proteomes" id="UP001175271"/>
    </source>
</evidence>
<comment type="caution">
    <text evidence="1">The sequence shown here is derived from an EMBL/GenBank/DDBJ whole genome shotgun (WGS) entry which is preliminary data.</text>
</comment>
<organism evidence="1 2">
    <name type="scientific">Steinernema hermaphroditum</name>
    <dbReference type="NCBI Taxonomy" id="289476"/>
    <lineage>
        <taxon>Eukaryota</taxon>
        <taxon>Metazoa</taxon>
        <taxon>Ecdysozoa</taxon>
        <taxon>Nematoda</taxon>
        <taxon>Chromadorea</taxon>
        <taxon>Rhabditida</taxon>
        <taxon>Tylenchina</taxon>
        <taxon>Panagrolaimomorpha</taxon>
        <taxon>Strongyloidoidea</taxon>
        <taxon>Steinernematidae</taxon>
        <taxon>Steinernema</taxon>
    </lineage>
</organism>
<dbReference type="Proteomes" id="UP001175271">
    <property type="component" value="Unassembled WGS sequence"/>
</dbReference>
<reference evidence="1" key="1">
    <citation type="submission" date="2023-06" db="EMBL/GenBank/DDBJ databases">
        <title>Genomic analysis of the entomopathogenic nematode Steinernema hermaphroditum.</title>
        <authorList>
            <person name="Schwarz E.M."/>
            <person name="Heppert J.K."/>
            <person name="Baniya A."/>
            <person name="Schwartz H.T."/>
            <person name="Tan C.-H."/>
            <person name="Antoshechkin I."/>
            <person name="Sternberg P.W."/>
            <person name="Goodrich-Blair H."/>
            <person name="Dillman A.R."/>
        </authorList>
    </citation>
    <scope>NUCLEOTIDE SEQUENCE</scope>
    <source>
        <strain evidence="1">PS9179</strain>
        <tissue evidence="1">Whole animal</tissue>
    </source>
</reference>
<dbReference type="EMBL" id="JAUCMV010000002">
    <property type="protein sequence ID" value="KAK0415500.1"/>
    <property type="molecule type" value="Genomic_DNA"/>
</dbReference>
<proteinExistence type="predicted"/>